<keyword evidence="5" id="KW-0349">Heme</keyword>
<keyword evidence="6" id="KW-1185">Reference proteome</keyword>
<dbReference type="InterPro" id="IPR002401">
    <property type="entry name" value="Cyt_P450_E_grp-I"/>
</dbReference>
<protein>
    <submittedName>
        <fullName evidence="7">Cytochrome P450</fullName>
    </submittedName>
</protein>
<dbReference type="InterPro" id="IPR050182">
    <property type="entry name" value="Cytochrome_P450_fam2"/>
</dbReference>
<dbReference type="PANTHER" id="PTHR24300">
    <property type="entry name" value="CYTOCHROME P450 508A4-RELATED"/>
    <property type="match status" value="1"/>
</dbReference>
<dbReference type="WBParaSite" id="jg1088">
    <property type="protein sequence ID" value="jg1088"/>
    <property type="gene ID" value="jg1088"/>
</dbReference>
<name>A0A915CNI3_9BILA</name>
<dbReference type="InterPro" id="IPR001128">
    <property type="entry name" value="Cyt_P450"/>
</dbReference>
<dbReference type="Pfam" id="PF00067">
    <property type="entry name" value="p450"/>
    <property type="match status" value="1"/>
</dbReference>
<dbReference type="PANTHER" id="PTHR24300:SF375">
    <property type="entry name" value="CYTOCHROME P450 FAMILY"/>
    <property type="match status" value="1"/>
</dbReference>
<evidence type="ECO:0000256" key="4">
    <source>
        <dbReference type="ARBA" id="ARBA00023033"/>
    </source>
</evidence>
<dbReference type="GO" id="GO:0005506">
    <property type="term" value="F:iron ion binding"/>
    <property type="evidence" value="ECO:0007669"/>
    <property type="project" value="InterPro"/>
</dbReference>
<comment type="cofactor">
    <cofactor evidence="5">
        <name>heme</name>
        <dbReference type="ChEBI" id="CHEBI:30413"/>
    </cofactor>
</comment>
<evidence type="ECO:0000256" key="2">
    <source>
        <dbReference type="ARBA" id="ARBA00022723"/>
    </source>
</evidence>
<evidence type="ECO:0000313" key="6">
    <source>
        <dbReference type="Proteomes" id="UP000887574"/>
    </source>
</evidence>
<feature type="binding site" description="axial binding residue" evidence="5">
    <location>
        <position position="63"/>
    </location>
    <ligand>
        <name>heme</name>
        <dbReference type="ChEBI" id="CHEBI:30413"/>
    </ligand>
    <ligandPart>
        <name>Fe</name>
        <dbReference type="ChEBI" id="CHEBI:18248"/>
    </ligandPart>
</feature>
<proteinExistence type="inferred from homology"/>
<evidence type="ECO:0000313" key="7">
    <source>
        <dbReference type="WBParaSite" id="jg1088"/>
    </source>
</evidence>
<evidence type="ECO:0000256" key="5">
    <source>
        <dbReference type="PIRSR" id="PIRSR602401-1"/>
    </source>
</evidence>
<dbReference type="GO" id="GO:0020037">
    <property type="term" value="F:heme binding"/>
    <property type="evidence" value="ECO:0007669"/>
    <property type="project" value="InterPro"/>
</dbReference>
<organism evidence="6 7">
    <name type="scientific">Ditylenchus dipsaci</name>
    <dbReference type="NCBI Taxonomy" id="166011"/>
    <lineage>
        <taxon>Eukaryota</taxon>
        <taxon>Metazoa</taxon>
        <taxon>Ecdysozoa</taxon>
        <taxon>Nematoda</taxon>
        <taxon>Chromadorea</taxon>
        <taxon>Rhabditida</taxon>
        <taxon>Tylenchina</taxon>
        <taxon>Tylenchomorpha</taxon>
        <taxon>Sphaerularioidea</taxon>
        <taxon>Anguinidae</taxon>
        <taxon>Anguininae</taxon>
        <taxon>Ditylenchus</taxon>
    </lineage>
</organism>
<reference evidence="7" key="1">
    <citation type="submission" date="2022-11" db="UniProtKB">
        <authorList>
            <consortium name="WormBaseParasite"/>
        </authorList>
    </citation>
    <scope>IDENTIFICATION</scope>
</reference>
<keyword evidence="3 5" id="KW-0408">Iron</keyword>
<evidence type="ECO:0000256" key="3">
    <source>
        <dbReference type="ARBA" id="ARBA00023004"/>
    </source>
</evidence>
<dbReference type="GO" id="GO:0016712">
    <property type="term" value="F:oxidoreductase activity, acting on paired donors, with incorporation or reduction of molecular oxygen, reduced flavin or flavoprotein as one donor, and incorporation of one atom of oxygen"/>
    <property type="evidence" value="ECO:0007669"/>
    <property type="project" value="TreeGrafter"/>
</dbReference>
<sequence length="152" mass="17183">MNIAWKQIAAGTTIMPQIGAVLYDEHLFLDPDTFKPERFIDKVKNTHAPSKYLKPFDVGKRACLGKSLVRMELSIVFASVIKISISRLQIPLICRVWLAWLEWPASQIILNAGLVRDEPFGGAKYYYVDNNIDVLAKTSNQKLKPLVIILQA</sequence>
<dbReference type="GO" id="GO:0005737">
    <property type="term" value="C:cytoplasm"/>
    <property type="evidence" value="ECO:0007669"/>
    <property type="project" value="TreeGrafter"/>
</dbReference>
<evidence type="ECO:0000256" key="1">
    <source>
        <dbReference type="ARBA" id="ARBA00010617"/>
    </source>
</evidence>
<dbReference type="SUPFAM" id="SSF48264">
    <property type="entry name" value="Cytochrome P450"/>
    <property type="match status" value="1"/>
</dbReference>
<dbReference type="Proteomes" id="UP000887574">
    <property type="component" value="Unplaced"/>
</dbReference>
<dbReference type="GO" id="GO:0006082">
    <property type="term" value="P:organic acid metabolic process"/>
    <property type="evidence" value="ECO:0007669"/>
    <property type="project" value="TreeGrafter"/>
</dbReference>
<dbReference type="AlphaFoldDB" id="A0A915CNI3"/>
<keyword evidence="4" id="KW-0560">Oxidoreductase</keyword>
<dbReference type="GO" id="GO:0006805">
    <property type="term" value="P:xenobiotic metabolic process"/>
    <property type="evidence" value="ECO:0007669"/>
    <property type="project" value="TreeGrafter"/>
</dbReference>
<keyword evidence="2 5" id="KW-0479">Metal-binding</keyword>
<dbReference type="Gene3D" id="1.10.630.10">
    <property type="entry name" value="Cytochrome P450"/>
    <property type="match status" value="1"/>
</dbReference>
<comment type="similarity">
    <text evidence="1">Belongs to the cytochrome P450 family.</text>
</comment>
<accession>A0A915CNI3</accession>
<keyword evidence="4" id="KW-0503">Monooxygenase</keyword>
<dbReference type="InterPro" id="IPR036396">
    <property type="entry name" value="Cyt_P450_sf"/>
</dbReference>
<dbReference type="PRINTS" id="PR00463">
    <property type="entry name" value="EP450I"/>
</dbReference>